<evidence type="ECO:0008006" key="5">
    <source>
        <dbReference type="Google" id="ProtNLM"/>
    </source>
</evidence>
<feature type="region of interest" description="Disordered" evidence="1">
    <location>
        <begin position="599"/>
        <end position="645"/>
    </location>
</feature>
<accession>A0A061DA51</accession>
<keyword evidence="4" id="KW-1185">Reference proteome</keyword>
<feature type="compositionally biased region" description="Low complexity" evidence="1">
    <location>
        <begin position="604"/>
        <end position="621"/>
    </location>
</feature>
<gene>
    <name evidence="3" type="ORF">BBBOND_0307260</name>
</gene>
<dbReference type="Proteomes" id="UP000033188">
    <property type="component" value="Chromosome 3"/>
</dbReference>
<evidence type="ECO:0000313" key="3">
    <source>
        <dbReference type="EMBL" id="CDR96822.1"/>
    </source>
</evidence>
<feature type="region of interest" description="Disordered" evidence="1">
    <location>
        <begin position="225"/>
        <end position="264"/>
    </location>
</feature>
<organism evidence="3 4">
    <name type="scientific">Babesia bigemina</name>
    <dbReference type="NCBI Taxonomy" id="5866"/>
    <lineage>
        <taxon>Eukaryota</taxon>
        <taxon>Sar</taxon>
        <taxon>Alveolata</taxon>
        <taxon>Apicomplexa</taxon>
        <taxon>Aconoidasida</taxon>
        <taxon>Piroplasmida</taxon>
        <taxon>Babesiidae</taxon>
        <taxon>Babesia</taxon>
    </lineage>
</organism>
<dbReference type="AlphaFoldDB" id="A0A061DA51"/>
<sequence length="1148" mass="132335">MTSRLLFTNQAGGIAWRAIQLVIVMLCGYCAWVAVAMSTSESAVINPHAPVSASTRKSTRGSHPAAYIRHAGSDAMPVHFSMGDMRVRRLWMMDDYAGDNYGYNEYRGTGRRYHTRGDRRRLGRFEQTFRQLRPESRPWVTEDFGGIPKLPLRTPIEMGRDPVIDEFLEMRKRQVPHSLLKDYYMQRLDGSDEEEGNGDHPRRIFRRNYEDYYLYLLGEGIMPQLQSDDEGERHSETRHDAEGGSAEEYTGEITPDEPREYERQRDRLTRNEEYIKMARERQGSYSHKDKIFQFLLAAMKDYERANVNSEPPEDIPENLEIMDPQLEDYFLTDCYGSPIYIAQWNEEYLKGREGLEGKALIDYDNMWYERIDRLNSHFDHLHTDDTPGDVLKSYFVDADAGDIPIRRSKSGHRKPPRVVIAGKALKMKWSEHLSPSILELLAKNSLRRHRDKDEQARKRRMLDFKADIFNACVNASMNRLVHERGLRQDEEDRLKYIQHLHDRRKVHNDRFGCQPNTPYWIWEEFWKDRSSILQDTMVEILRSVRCVEPDADVAELTKGTVEHIKSPKLQGTRFEVPMMLDPDSSPKVDRLEAYIKRFGRRSDASTSSPPEASTAPSEGSPRSIGTPSKIDDGSTSGQKRSEIDGLPVPKPLGYYFRDVLSFDKFEEEYEKFNMECFGTKDYGVSVGQLVKGTVEDVKPKRLLVDIHTSKLAVMRLVDHFNSPQEVPSGGFTSVFKKGDVMYFEVISKYGNDINVSTLHVQEMYKHREIYRKHFKREIFKVRAIQRYSSGLLVQYQGDDVEDIEDYQMPDEPRRLENLAFIPYRELDRTHRSEVQRIKLGIVGKVLPVYIADWAVCDGVPLVSNIEALRRLPLGQIQPGDIIRAKRCMYGKDAVWVHFGHTIGTLSVMDMSKEDYAKHVRGDTESIVAAVRDVHLLAGSMELYTKGAKTSGVGIAVNEWKERMRLDPDPIKSFNDAVAARMPDILKSSVPGRVNPKNVKLNPIHSVPNRRITLSSTPSLPPGKSEAGISRFEPIRWDFSPTASKHKDEDELQHAYNTFTWQVLTEHGWADLTPAEQRVFNRARFQNDEVVYYQHDGRSYRADLLDMVRQNLTDLVEQPLRNDCYVALNEKEMRAVHGINLPNSDPGVM</sequence>
<evidence type="ECO:0000256" key="1">
    <source>
        <dbReference type="SAM" id="MobiDB-lite"/>
    </source>
</evidence>
<proteinExistence type="predicted"/>
<name>A0A061DA51_BABBI</name>
<dbReference type="EMBL" id="LK391709">
    <property type="protein sequence ID" value="CDR96822.1"/>
    <property type="molecule type" value="Genomic_DNA"/>
</dbReference>
<keyword evidence="2" id="KW-0472">Membrane</keyword>
<evidence type="ECO:0000313" key="4">
    <source>
        <dbReference type="Proteomes" id="UP000033188"/>
    </source>
</evidence>
<dbReference type="STRING" id="5866.A0A061DA51"/>
<dbReference type="KEGG" id="bbig:BBBOND_0307260"/>
<dbReference type="SUPFAM" id="SSF50249">
    <property type="entry name" value="Nucleic acid-binding proteins"/>
    <property type="match status" value="1"/>
</dbReference>
<dbReference type="OMA" id="RAKRCMY"/>
<reference evidence="4" key="1">
    <citation type="journal article" date="2014" name="Nucleic Acids Res.">
        <title>The evolutionary dynamics of variant antigen genes in Babesia reveal a history of genomic innovation underlying host-parasite interaction.</title>
        <authorList>
            <person name="Jackson A.P."/>
            <person name="Otto T.D."/>
            <person name="Darby A."/>
            <person name="Ramaprasad A."/>
            <person name="Xia D."/>
            <person name="Echaide I.E."/>
            <person name="Farber M."/>
            <person name="Gahlot S."/>
            <person name="Gamble J."/>
            <person name="Gupta D."/>
            <person name="Gupta Y."/>
            <person name="Jackson L."/>
            <person name="Malandrin L."/>
            <person name="Malas T.B."/>
            <person name="Moussa E."/>
            <person name="Nair M."/>
            <person name="Reid A.J."/>
            <person name="Sanders M."/>
            <person name="Sharma J."/>
            <person name="Tracey A."/>
            <person name="Quail M.A."/>
            <person name="Weir W."/>
            <person name="Wastling J.M."/>
            <person name="Hall N."/>
            <person name="Willadsen P."/>
            <person name="Lingelbach K."/>
            <person name="Shiels B."/>
            <person name="Tait A."/>
            <person name="Berriman M."/>
            <person name="Allred D.R."/>
            <person name="Pain A."/>
        </authorList>
    </citation>
    <scope>NUCLEOTIDE SEQUENCE [LARGE SCALE GENOMIC DNA]</scope>
    <source>
        <strain evidence="4">Bond</strain>
    </source>
</reference>
<dbReference type="GeneID" id="24565363"/>
<dbReference type="InterPro" id="IPR012340">
    <property type="entry name" value="NA-bd_OB-fold"/>
</dbReference>
<dbReference type="Gene3D" id="2.40.50.140">
    <property type="entry name" value="Nucleic acid-binding proteins"/>
    <property type="match status" value="1"/>
</dbReference>
<feature type="transmembrane region" description="Helical" evidence="2">
    <location>
        <begin position="14"/>
        <end position="35"/>
    </location>
</feature>
<evidence type="ECO:0000256" key="2">
    <source>
        <dbReference type="SAM" id="Phobius"/>
    </source>
</evidence>
<feature type="compositionally biased region" description="Basic and acidic residues" evidence="1">
    <location>
        <begin position="231"/>
        <end position="242"/>
    </location>
</feature>
<dbReference type="OrthoDB" id="364669at2759"/>
<dbReference type="RefSeq" id="XP_012769008.1">
    <property type="nucleotide sequence ID" value="XM_012913554.1"/>
</dbReference>
<protein>
    <recommendedName>
        <fullName evidence="5">S1 motif domain-containing protein</fullName>
    </recommendedName>
</protein>
<keyword evidence="2" id="KW-1133">Transmembrane helix</keyword>
<dbReference type="VEuPathDB" id="PiroplasmaDB:BBBOND_0307260"/>
<keyword evidence="2" id="KW-0812">Transmembrane</keyword>